<protein>
    <recommendedName>
        <fullName evidence="5">RNA polymerase sigma-70 region 2 domain-containing protein</fullName>
    </recommendedName>
</protein>
<dbReference type="InParanoid" id="A0A317ZGT7"/>
<dbReference type="SUPFAM" id="SSF88659">
    <property type="entry name" value="Sigma3 and sigma4 domains of RNA polymerase sigma factors"/>
    <property type="match status" value="1"/>
</dbReference>
<dbReference type="PANTHER" id="PTHR43133">
    <property type="entry name" value="RNA POLYMERASE ECF-TYPE SIGMA FACTO"/>
    <property type="match status" value="1"/>
</dbReference>
<keyword evidence="2" id="KW-0805">Transcription regulation</keyword>
<evidence type="ECO:0000313" key="6">
    <source>
        <dbReference type="EMBL" id="PXA04650.1"/>
    </source>
</evidence>
<dbReference type="GO" id="GO:0006352">
    <property type="term" value="P:DNA-templated transcription initiation"/>
    <property type="evidence" value="ECO:0007669"/>
    <property type="project" value="InterPro"/>
</dbReference>
<reference evidence="6 7" key="1">
    <citation type="submission" date="2018-05" db="EMBL/GenBank/DDBJ databases">
        <title>Coraliomargarita sinensis sp. nov., isolated from a marine solar saltern.</title>
        <authorList>
            <person name="Zhou L.Y."/>
        </authorList>
    </citation>
    <scope>NUCLEOTIDE SEQUENCE [LARGE SCALE GENOMIC DNA]</scope>
    <source>
        <strain evidence="6 7">WN38</strain>
    </source>
</reference>
<evidence type="ECO:0000256" key="3">
    <source>
        <dbReference type="ARBA" id="ARBA00023082"/>
    </source>
</evidence>
<dbReference type="GO" id="GO:0016987">
    <property type="term" value="F:sigma factor activity"/>
    <property type="evidence" value="ECO:0007669"/>
    <property type="project" value="UniProtKB-KW"/>
</dbReference>
<comment type="caution">
    <text evidence="6">The sequence shown here is derived from an EMBL/GenBank/DDBJ whole genome shotgun (WGS) entry which is preliminary data.</text>
</comment>
<dbReference type="AlphaFoldDB" id="A0A317ZGT7"/>
<dbReference type="RefSeq" id="WP_110130455.1">
    <property type="nucleotide sequence ID" value="NZ_QHJQ01000003.1"/>
</dbReference>
<dbReference type="NCBIfam" id="TIGR02937">
    <property type="entry name" value="sigma70-ECF"/>
    <property type="match status" value="1"/>
</dbReference>
<evidence type="ECO:0000256" key="4">
    <source>
        <dbReference type="ARBA" id="ARBA00023163"/>
    </source>
</evidence>
<gene>
    <name evidence="6" type="ORF">DDZ13_05615</name>
</gene>
<keyword evidence="4" id="KW-0804">Transcription</keyword>
<feature type="domain" description="RNA polymerase sigma-70 region 2" evidence="5">
    <location>
        <begin position="25"/>
        <end position="91"/>
    </location>
</feature>
<dbReference type="InterPro" id="IPR013324">
    <property type="entry name" value="RNA_pol_sigma_r3/r4-like"/>
</dbReference>
<evidence type="ECO:0000313" key="7">
    <source>
        <dbReference type="Proteomes" id="UP000247099"/>
    </source>
</evidence>
<dbReference type="InterPro" id="IPR036388">
    <property type="entry name" value="WH-like_DNA-bd_sf"/>
</dbReference>
<organism evidence="6 7">
    <name type="scientific">Coraliomargarita sinensis</name>
    <dbReference type="NCBI Taxonomy" id="2174842"/>
    <lineage>
        <taxon>Bacteria</taxon>
        <taxon>Pseudomonadati</taxon>
        <taxon>Verrucomicrobiota</taxon>
        <taxon>Opitutia</taxon>
        <taxon>Puniceicoccales</taxon>
        <taxon>Coraliomargaritaceae</taxon>
        <taxon>Coraliomargarita</taxon>
    </lineage>
</organism>
<evidence type="ECO:0000256" key="1">
    <source>
        <dbReference type="ARBA" id="ARBA00010641"/>
    </source>
</evidence>
<dbReference type="InterPro" id="IPR013325">
    <property type="entry name" value="RNA_pol_sigma_r2"/>
</dbReference>
<dbReference type="Gene3D" id="1.10.1740.10">
    <property type="match status" value="1"/>
</dbReference>
<keyword evidence="3" id="KW-0731">Sigma factor</keyword>
<sequence>MGVSHSRHDGSKSEFSDEQKSFSELISREQQFLHALIRTIGVPPSDVQDILQNANLYLVQNQSKFEPGTNFRAWAAQVVRYCCLHYFRQVKKSRGLIDSDEVIEMLTVESVGYYEEIQPQLQRLKTCLSKISPPQFKLLYAVYGKGKTLKQVAEDYGRSHVAVRKAVSRIRMLLKECMTKPAE</sequence>
<comment type="similarity">
    <text evidence="1">Belongs to the sigma-70 factor family. ECF subfamily.</text>
</comment>
<accession>A0A317ZGT7</accession>
<proteinExistence type="inferred from homology"/>
<dbReference type="PANTHER" id="PTHR43133:SF51">
    <property type="entry name" value="RNA POLYMERASE SIGMA FACTOR"/>
    <property type="match status" value="1"/>
</dbReference>
<dbReference type="InterPro" id="IPR007627">
    <property type="entry name" value="RNA_pol_sigma70_r2"/>
</dbReference>
<dbReference type="EMBL" id="QHJQ01000003">
    <property type="protein sequence ID" value="PXA04650.1"/>
    <property type="molecule type" value="Genomic_DNA"/>
</dbReference>
<dbReference type="SUPFAM" id="SSF88946">
    <property type="entry name" value="Sigma2 domain of RNA polymerase sigma factors"/>
    <property type="match status" value="1"/>
</dbReference>
<dbReference type="InterPro" id="IPR014284">
    <property type="entry name" value="RNA_pol_sigma-70_dom"/>
</dbReference>
<dbReference type="InterPro" id="IPR039425">
    <property type="entry name" value="RNA_pol_sigma-70-like"/>
</dbReference>
<dbReference type="Proteomes" id="UP000247099">
    <property type="component" value="Unassembled WGS sequence"/>
</dbReference>
<dbReference type="Gene3D" id="1.10.10.10">
    <property type="entry name" value="Winged helix-like DNA-binding domain superfamily/Winged helix DNA-binding domain"/>
    <property type="match status" value="1"/>
</dbReference>
<dbReference type="Pfam" id="PF04542">
    <property type="entry name" value="Sigma70_r2"/>
    <property type="match status" value="1"/>
</dbReference>
<keyword evidence="7" id="KW-1185">Reference proteome</keyword>
<name>A0A317ZGT7_9BACT</name>
<evidence type="ECO:0000256" key="2">
    <source>
        <dbReference type="ARBA" id="ARBA00023015"/>
    </source>
</evidence>
<evidence type="ECO:0000259" key="5">
    <source>
        <dbReference type="Pfam" id="PF04542"/>
    </source>
</evidence>